<reference evidence="1 2" key="1">
    <citation type="journal article" date="2015" name="Nature">
        <title>rRNA introns, odd ribosomes, and small enigmatic genomes across a large radiation of phyla.</title>
        <authorList>
            <person name="Brown C.T."/>
            <person name="Hug L.A."/>
            <person name="Thomas B.C."/>
            <person name="Sharon I."/>
            <person name="Castelle C.J."/>
            <person name="Singh A."/>
            <person name="Wilkins M.J."/>
            <person name="Williams K.H."/>
            <person name="Banfield J.F."/>
        </authorList>
    </citation>
    <scope>NUCLEOTIDE SEQUENCE [LARGE SCALE GENOMIC DNA]</scope>
</reference>
<dbReference type="Proteomes" id="UP000033870">
    <property type="component" value="Unassembled WGS sequence"/>
</dbReference>
<sequence>MSRYCVRVCSVVREDGLFHTFAGSPYDPRKDEFDPANLCPAHRRTRRESLVFLPRWRH</sequence>
<comment type="caution">
    <text evidence="1">The sequence shown here is derived from an EMBL/GenBank/DDBJ whole genome shotgun (WGS) entry which is preliminary data.</text>
</comment>
<protein>
    <submittedName>
        <fullName evidence="1">Uncharacterized protein</fullName>
    </submittedName>
</protein>
<name>A0A0G1YH33_9BACT</name>
<evidence type="ECO:0000313" key="1">
    <source>
        <dbReference type="EMBL" id="KKW42530.1"/>
    </source>
</evidence>
<dbReference type="AlphaFoldDB" id="A0A0G1YH33"/>
<proteinExistence type="predicted"/>
<accession>A0A0G1YH33</accession>
<evidence type="ECO:0000313" key="2">
    <source>
        <dbReference type="Proteomes" id="UP000033870"/>
    </source>
</evidence>
<gene>
    <name evidence="1" type="ORF">UY92_C0006G0091</name>
</gene>
<dbReference type="EMBL" id="LCRX01000006">
    <property type="protein sequence ID" value="KKW42530.1"/>
    <property type="molecule type" value="Genomic_DNA"/>
</dbReference>
<organism evidence="1 2">
    <name type="scientific">Candidatus Magasanikbacteria bacterium GW2011_GWA2_56_11</name>
    <dbReference type="NCBI Taxonomy" id="1619044"/>
    <lineage>
        <taxon>Bacteria</taxon>
        <taxon>Candidatus Magasanikiibacteriota</taxon>
    </lineage>
</organism>
<dbReference type="STRING" id="1619044.UY92_C0006G0091"/>